<organism evidence="1 2">
    <name type="scientific">Methylomonas subterranea</name>
    <dbReference type="NCBI Taxonomy" id="2952225"/>
    <lineage>
        <taxon>Bacteria</taxon>
        <taxon>Pseudomonadati</taxon>
        <taxon>Pseudomonadota</taxon>
        <taxon>Gammaproteobacteria</taxon>
        <taxon>Methylococcales</taxon>
        <taxon>Methylococcaceae</taxon>
        <taxon>Methylomonas</taxon>
    </lineage>
</organism>
<comment type="caution">
    <text evidence="1">The sequence shown here is derived from an EMBL/GenBank/DDBJ whole genome shotgun (WGS) entry which is preliminary data.</text>
</comment>
<proteinExistence type="predicted"/>
<name>A0ABT1THV4_9GAMM</name>
<reference evidence="1 2" key="1">
    <citation type="submission" date="2022-07" db="EMBL/GenBank/DDBJ databases">
        <title>Methylomonas rivi sp. nov., Methylomonas rosea sp. nov., Methylomonas aureus sp. nov. and Methylomonas subterranea sp. nov., four novel methanotrophs isolated from a freshwater creek and the deep terrestrial subsurface.</title>
        <authorList>
            <person name="Abin C."/>
            <person name="Sankaranarayanan K."/>
            <person name="Garner C."/>
            <person name="Sindelar R."/>
            <person name="Kotary K."/>
            <person name="Garner R."/>
            <person name="Barclay S."/>
            <person name="Lawson P."/>
            <person name="Krumholz L."/>
        </authorList>
    </citation>
    <scope>NUCLEOTIDE SEQUENCE [LARGE SCALE GENOMIC DNA]</scope>
    <source>
        <strain evidence="1 2">SURF-2</strain>
    </source>
</reference>
<sequence length="283" mass="32337">MSNSVFSEILSGLYDNQVVPYLGPGVLFDAVSKVNGAPMPADSDSLILAMNGGKPMAPKLMYEFPRAAMNQELKRGRNFLGQFLDKTYRDTKYSRAAIHDWLAEWKPNYVVDINRDTQLQDTYADEEHTLIVGLARVVGNDYRFKIYQYDGQSYFNIEQSQVDKKLPILFKPMGTPVPESNYVASDADYVDYITELMGGFAIPDFLKEYRKGKKYLLIGLPLNRDSERMVMSDITYDADSHRGWFLRKNPTDKEKRFAAKLGFELVDADCRDLLDQLQTRQAA</sequence>
<dbReference type="Proteomes" id="UP001524499">
    <property type="component" value="Unassembled WGS sequence"/>
</dbReference>
<keyword evidence="2" id="KW-1185">Reference proteome</keyword>
<gene>
    <name evidence="1" type="ORF">NP590_12940</name>
</gene>
<evidence type="ECO:0000313" key="2">
    <source>
        <dbReference type="Proteomes" id="UP001524499"/>
    </source>
</evidence>
<evidence type="ECO:0000313" key="1">
    <source>
        <dbReference type="EMBL" id="MCQ8105015.1"/>
    </source>
</evidence>
<dbReference type="RefSeq" id="WP_256602880.1">
    <property type="nucleotide sequence ID" value="NZ_JANIBJ010000023.1"/>
</dbReference>
<accession>A0ABT1THV4</accession>
<protein>
    <submittedName>
        <fullName evidence="1">SIR2 family protein</fullName>
    </submittedName>
</protein>
<dbReference type="EMBL" id="JANIBJ010000023">
    <property type="protein sequence ID" value="MCQ8105015.1"/>
    <property type="molecule type" value="Genomic_DNA"/>
</dbReference>